<feature type="transmembrane region" description="Helical" evidence="1">
    <location>
        <begin position="63"/>
        <end position="81"/>
    </location>
</feature>
<gene>
    <name evidence="2" type="ORF">GRX03_08760</name>
</gene>
<feature type="transmembrane region" description="Helical" evidence="1">
    <location>
        <begin position="87"/>
        <end position="106"/>
    </location>
</feature>
<evidence type="ECO:0000256" key="1">
    <source>
        <dbReference type="SAM" id="Phobius"/>
    </source>
</evidence>
<dbReference type="RefSeq" id="WP_159763834.1">
    <property type="nucleotide sequence ID" value="NZ_WUUT01000003.1"/>
</dbReference>
<dbReference type="AlphaFoldDB" id="A0A6B0T8X5"/>
<proteinExistence type="predicted"/>
<reference evidence="2 3" key="1">
    <citation type="submission" date="2019-12" db="EMBL/GenBank/DDBJ databases">
        <title>Isolation and characterization of three novel carbon monoxide-oxidizing members of Halobacteria from salione crusts and soils.</title>
        <authorList>
            <person name="Myers M.R."/>
            <person name="King G.M."/>
        </authorList>
    </citation>
    <scope>NUCLEOTIDE SEQUENCE [LARGE SCALE GENOMIC DNA]</scope>
    <source>
        <strain evidence="2 3">WSH3</strain>
    </source>
</reference>
<evidence type="ECO:0000313" key="3">
    <source>
        <dbReference type="Proteomes" id="UP000466535"/>
    </source>
</evidence>
<keyword evidence="1" id="KW-0472">Membrane</keyword>
<dbReference type="EMBL" id="WUUT01000003">
    <property type="protein sequence ID" value="MXR51691.1"/>
    <property type="molecule type" value="Genomic_DNA"/>
</dbReference>
<name>A0A6B0T8X5_9EURY</name>
<keyword evidence="1" id="KW-1133">Transmembrane helix</keyword>
<accession>A0A6B0T8X5</accession>
<comment type="caution">
    <text evidence="2">The sequence shown here is derived from an EMBL/GenBank/DDBJ whole genome shotgun (WGS) entry which is preliminary data.</text>
</comment>
<keyword evidence="3" id="KW-1185">Reference proteome</keyword>
<organism evidence="2 3">
    <name type="scientific">Halovenus carboxidivorans</name>
    <dbReference type="NCBI Taxonomy" id="2692199"/>
    <lineage>
        <taxon>Archaea</taxon>
        <taxon>Methanobacteriati</taxon>
        <taxon>Methanobacteriota</taxon>
        <taxon>Stenosarchaea group</taxon>
        <taxon>Halobacteria</taxon>
        <taxon>Halobacteriales</taxon>
        <taxon>Haloarculaceae</taxon>
        <taxon>Halovenus</taxon>
    </lineage>
</organism>
<feature type="transmembrane region" description="Helical" evidence="1">
    <location>
        <begin position="32"/>
        <end position="51"/>
    </location>
</feature>
<sequence>MTDLRQFVKQVAVLLLVAFALGAVLTPPNPTTQLSFAAGAIPVVFATAYVLASRTDGEQFPQFLGVSVAGTVLIWFVGSFLSPSGIGIGSGWIALAAAFVVAYAVVYHDERAIRGPSLE</sequence>
<protein>
    <submittedName>
        <fullName evidence="2">Uncharacterized protein</fullName>
    </submittedName>
</protein>
<evidence type="ECO:0000313" key="2">
    <source>
        <dbReference type="EMBL" id="MXR51691.1"/>
    </source>
</evidence>
<keyword evidence="1" id="KW-0812">Transmembrane</keyword>
<dbReference type="Proteomes" id="UP000466535">
    <property type="component" value="Unassembled WGS sequence"/>
</dbReference>
<feature type="transmembrane region" description="Helical" evidence="1">
    <location>
        <begin position="7"/>
        <end position="26"/>
    </location>
</feature>